<evidence type="ECO:0000256" key="10">
    <source>
        <dbReference type="ARBA" id="ARBA00049336"/>
    </source>
</evidence>
<evidence type="ECO:0000256" key="5">
    <source>
        <dbReference type="ARBA" id="ARBA00022679"/>
    </source>
</evidence>
<evidence type="ECO:0000256" key="11">
    <source>
        <dbReference type="RuleBase" id="RU003706"/>
    </source>
</evidence>
<evidence type="ECO:0000256" key="6">
    <source>
        <dbReference type="ARBA" id="ARBA00022695"/>
    </source>
</evidence>
<dbReference type="CDD" id="cd02538">
    <property type="entry name" value="G1P_TT_short"/>
    <property type="match status" value="1"/>
</dbReference>
<dbReference type="InterPro" id="IPR005835">
    <property type="entry name" value="NTP_transferase_dom"/>
</dbReference>
<dbReference type="InterPro" id="IPR005907">
    <property type="entry name" value="G1P_thy_trans_s"/>
</dbReference>
<dbReference type="InterPro" id="IPR029044">
    <property type="entry name" value="Nucleotide-diphossugar_trans"/>
</dbReference>
<comment type="catalytic activity">
    <reaction evidence="10 11">
        <text>dTTP + alpha-D-glucose 1-phosphate + H(+) = dTDP-alpha-D-glucose + diphosphate</text>
        <dbReference type="Rhea" id="RHEA:15225"/>
        <dbReference type="ChEBI" id="CHEBI:15378"/>
        <dbReference type="ChEBI" id="CHEBI:33019"/>
        <dbReference type="ChEBI" id="CHEBI:37568"/>
        <dbReference type="ChEBI" id="CHEBI:57477"/>
        <dbReference type="ChEBI" id="CHEBI:58601"/>
        <dbReference type="EC" id="2.7.7.24"/>
    </reaction>
</comment>
<name>A0A1R1K0V1_ALCXX</name>
<feature type="domain" description="Nucleotidyl transferase" evidence="12">
    <location>
        <begin position="4"/>
        <end position="239"/>
    </location>
</feature>
<evidence type="ECO:0000256" key="9">
    <source>
        <dbReference type="ARBA" id="ARBA00037065"/>
    </source>
</evidence>
<dbReference type="EMBL" id="MJMN01000001">
    <property type="protein sequence ID" value="OMG93029.1"/>
    <property type="molecule type" value="Genomic_DNA"/>
</dbReference>
<dbReference type="Proteomes" id="UP000187251">
    <property type="component" value="Unassembled WGS sequence"/>
</dbReference>
<reference evidence="13 14" key="1">
    <citation type="submission" date="2016-09" db="EMBL/GenBank/DDBJ databases">
        <title>Phylogenomics of Achromobacter.</title>
        <authorList>
            <person name="Jeukens J."/>
            <person name="Freschi L."/>
            <person name="Vincent A.T."/>
            <person name="Emond-Rheault J.-G."/>
            <person name="Kukavica-Ibrulj I."/>
            <person name="Charette S.J."/>
            <person name="Levesque R.C."/>
        </authorList>
    </citation>
    <scope>NUCLEOTIDE SEQUENCE [LARGE SCALE GENOMIC DNA]</scope>
    <source>
        <strain evidence="13 14">AUS488</strain>
    </source>
</reference>
<dbReference type="PANTHER" id="PTHR43532">
    <property type="entry name" value="GLUCOSE-1-PHOSPHATE THYMIDYLYLTRANSFERASE"/>
    <property type="match status" value="1"/>
</dbReference>
<dbReference type="EC" id="2.7.7.24" evidence="4 11"/>
<organism evidence="13 14">
    <name type="scientific">Alcaligenes xylosoxydans xylosoxydans</name>
    <name type="common">Achromobacter xylosoxidans</name>
    <dbReference type="NCBI Taxonomy" id="85698"/>
    <lineage>
        <taxon>Bacteria</taxon>
        <taxon>Pseudomonadati</taxon>
        <taxon>Pseudomonadota</taxon>
        <taxon>Betaproteobacteria</taxon>
        <taxon>Burkholderiales</taxon>
        <taxon>Alcaligenaceae</taxon>
        <taxon>Achromobacter</taxon>
    </lineage>
</organism>
<evidence type="ECO:0000256" key="3">
    <source>
        <dbReference type="ARBA" id="ARBA00011881"/>
    </source>
</evidence>
<evidence type="ECO:0000256" key="8">
    <source>
        <dbReference type="ARBA" id="ARBA00022842"/>
    </source>
</evidence>
<dbReference type="RefSeq" id="WP_076407878.1">
    <property type="nucleotide sequence ID" value="NZ_MJMN01000001.1"/>
</dbReference>
<dbReference type="OrthoDB" id="9803871at2"/>
<comment type="similarity">
    <text evidence="2 11">Belongs to the glucose-1-phosphate thymidylyltransferase family.</text>
</comment>
<dbReference type="FunFam" id="3.90.550.10:FF:000023">
    <property type="entry name" value="Glucose-1-phosphate thymidylyltransferase"/>
    <property type="match status" value="1"/>
</dbReference>
<evidence type="ECO:0000259" key="12">
    <source>
        <dbReference type="Pfam" id="PF00483"/>
    </source>
</evidence>
<comment type="caution">
    <text evidence="13">The sequence shown here is derived from an EMBL/GenBank/DDBJ whole genome shotgun (WGS) entry which is preliminary data.</text>
</comment>
<dbReference type="AlphaFoldDB" id="A0A1R1K0V1"/>
<accession>A0A1R1K0V1</accession>
<evidence type="ECO:0000256" key="7">
    <source>
        <dbReference type="ARBA" id="ARBA00022723"/>
    </source>
</evidence>
<comment type="subunit">
    <text evidence="3">Homotetramer.</text>
</comment>
<comment type="cofactor">
    <cofactor evidence="1">
        <name>Mg(2+)</name>
        <dbReference type="ChEBI" id="CHEBI:18420"/>
    </cofactor>
</comment>
<comment type="function">
    <text evidence="9 11">Catalyzes the formation of dTDP-glucose, from dTTP and glucose 1-phosphate, as well as its pyrophosphorolysis.</text>
</comment>
<dbReference type="PANTHER" id="PTHR43532:SF1">
    <property type="entry name" value="GLUCOSE-1-PHOSPHATE THYMIDYLYLTRANSFERASE 1"/>
    <property type="match status" value="1"/>
</dbReference>
<keyword evidence="7 11" id="KW-0479">Metal-binding</keyword>
<evidence type="ECO:0000256" key="2">
    <source>
        <dbReference type="ARBA" id="ARBA00010480"/>
    </source>
</evidence>
<evidence type="ECO:0000256" key="1">
    <source>
        <dbReference type="ARBA" id="ARBA00001946"/>
    </source>
</evidence>
<dbReference type="GO" id="GO:0008879">
    <property type="term" value="F:glucose-1-phosphate thymidylyltransferase activity"/>
    <property type="evidence" value="ECO:0007669"/>
    <property type="project" value="UniProtKB-EC"/>
</dbReference>
<evidence type="ECO:0000313" key="13">
    <source>
        <dbReference type="EMBL" id="OMG93029.1"/>
    </source>
</evidence>
<protein>
    <recommendedName>
        <fullName evidence="4 11">Glucose-1-phosphate thymidylyltransferase</fullName>
        <ecNumber evidence="4 11">2.7.7.24</ecNumber>
    </recommendedName>
</protein>
<dbReference type="NCBIfam" id="TIGR01207">
    <property type="entry name" value="rmlA"/>
    <property type="match status" value="1"/>
</dbReference>
<keyword evidence="5 11" id="KW-0808">Transferase</keyword>
<dbReference type="Pfam" id="PF00483">
    <property type="entry name" value="NTP_transferase"/>
    <property type="match status" value="1"/>
</dbReference>
<dbReference type="GO" id="GO:0046872">
    <property type="term" value="F:metal ion binding"/>
    <property type="evidence" value="ECO:0007669"/>
    <property type="project" value="UniProtKB-KW"/>
</dbReference>
<dbReference type="Gene3D" id="3.90.550.10">
    <property type="entry name" value="Spore Coat Polysaccharide Biosynthesis Protein SpsA, Chain A"/>
    <property type="match status" value="1"/>
</dbReference>
<evidence type="ECO:0000256" key="4">
    <source>
        <dbReference type="ARBA" id="ARBA00012461"/>
    </source>
</evidence>
<proteinExistence type="inferred from homology"/>
<keyword evidence="8 11" id="KW-0460">Magnesium</keyword>
<sequence>MKRKGIILAGGSGTRLHPATLAISKQLLPIYDKPMIYYPLSTLMLAGIQDILIISTPQDTPRFQQLLGTGEQWGLNLQYAVQPSPDGLAQAFIIGESFLQNDLSALVLGDNIFYGHDFHQLLSNADARTDGATVFAYHVHDPERYGVAEFDSDGTVLSIEEKPEAPKSNYAVTGLYFYDSQVVHIAKQIKPSPRGELEITDVNRAYLQQENLSVEIMGRGYAWLDTGTHESLLEASQFISTLENRQGLKVACPEEIAYRQGWITAEQVDSLATPLQKTGYGQYLKRLLLERIY</sequence>
<dbReference type="SUPFAM" id="SSF53448">
    <property type="entry name" value="Nucleotide-diphospho-sugar transferases"/>
    <property type="match status" value="1"/>
</dbReference>
<keyword evidence="6 11" id="KW-0548">Nucleotidyltransferase</keyword>
<evidence type="ECO:0000313" key="14">
    <source>
        <dbReference type="Proteomes" id="UP000187251"/>
    </source>
</evidence>
<gene>
    <name evidence="13" type="ORF">BIZ92_01480</name>
</gene>